<dbReference type="Proteomes" id="UP000078544">
    <property type="component" value="Unassembled WGS sequence"/>
</dbReference>
<sequence>MKFAAVLTVISFATLGSYGLPQQQQTTPPESPFSSPSLSMDDVRARAENGMNLLNILTAGNGICEKAMESTKDQADKLKDRQNCNQHLRDCVDKSSPNKSELTVKKVVSCLEWRKDIPWSMAVRNKFLAGLEG</sequence>
<name>A0A162IIY9_9HYPO</name>
<comment type="caution">
    <text evidence="3">The sequence shown here is derived from an EMBL/GenBank/DDBJ whole genome shotgun (WGS) entry which is preliminary data.</text>
</comment>
<keyword evidence="2" id="KW-0732">Signal</keyword>
<organism evidence="3 4">
    <name type="scientific">Moelleriella libera RCEF 2490</name>
    <dbReference type="NCBI Taxonomy" id="1081109"/>
    <lineage>
        <taxon>Eukaryota</taxon>
        <taxon>Fungi</taxon>
        <taxon>Dikarya</taxon>
        <taxon>Ascomycota</taxon>
        <taxon>Pezizomycotina</taxon>
        <taxon>Sordariomycetes</taxon>
        <taxon>Hypocreomycetidae</taxon>
        <taxon>Hypocreales</taxon>
        <taxon>Clavicipitaceae</taxon>
        <taxon>Moelleriella</taxon>
    </lineage>
</organism>
<dbReference type="EMBL" id="AZGY01000011">
    <property type="protein sequence ID" value="KZZ94153.1"/>
    <property type="molecule type" value="Genomic_DNA"/>
</dbReference>
<evidence type="ECO:0000256" key="2">
    <source>
        <dbReference type="SAM" id="SignalP"/>
    </source>
</evidence>
<accession>A0A162IIY9</accession>
<evidence type="ECO:0000256" key="1">
    <source>
        <dbReference type="SAM" id="MobiDB-lite"/>
    </source>
</evidence>
<evidence type="ECO:0000313" key="3">
    <source>
        <dbReference type="EMBL" id="KZZ94153.1"/>
    </source>
</evidence>
<feature type="signal peptide" evidence="2">
    <location>
        <begin position="1"/>
        <end position="19"/>
    </location>
</feature>
<proteinExistence type="predicted"/>
<protein>
    <submittedName>
        <fullName evidence="3">Uncharacterized protein</fullName>
    </submittedName>
</protein>
<reference evidence="3 4" key="1">
    <citation type="journal article" date="2016" name="Genome Biol. Evol.">
        <title>Divergent and convergent evolution of fungal pathogenicity.</title>
        <authorList>
            <person name="Shang Y."/>
            <person name="Xiao G."/>
            <person name="Zheng P."/>
            <person name="Cen K."/>
            <person name="Zhan S."/>
            <person name="Wang C."/>
        </authorList>
    </citation>
    <scope>NUCLEOTIDE SEQUENCE [LARGE SCALE GENOMIC DNA]</scope>
    <source>
        <strain evidence="3 4">RCEF 2490</strain>
    </source>
</reference>
<dbReference type="AlphaFoldDB" id="A0A162IIY9"/>
<evidence type="ECO:0000313" key="4">
    <source>
        <dbReference type="Proteomes" id="UP000078544"/>
    </source>
</evidence>
<feature type="region of interest" description="Disordered" evidence="1">
    <location>
        <begin position="20"/>
        <end position="39"/>
    </location>
</feature>
<keyword evidence="4" id="KW-1185">Reference proteome</keyword>
<gene>
    <name evidence="3" type="ORF">AAL_05120</name>
</gene>
<feature type="chain" id="PRO_5007835444" evidence="2">
    <location>
        <begin position="20"/>
        <end position="133"/>
    </location>
</feature>